<dbReference type="GO" id="GO:0005737">
    <property type="term" value="C:cytoplasm"/>
    <property type="evidence" value="ECO:0007669"/>
    <property type="project" value="InterPro"/>
</dbReference>
<dbReference type="InterPro" id="IPR008207">
    <property type="entry name" value="Sig_transdc_His_kin_Hpt_dom"/>
</dbReference>
<dbReference type="SMART" id="SM00260">
    <property type="entry name" value="CheW"/>
    <property type="match status" value="1"/>
</dbReference>
<evidence type="ECO:0000256" key="7">
    <source>
        <dbReference type="ARBA" id="ARBA00022741"/>
    </source>
</evidence>
<evidence type="ECO:0000256" key="10">
    <source>
        <dbReference type="ARBA" id="ARBA00023012"/>
    </source>
</evidence>
<dbReference type="Pfam" id="PF01627">
    <property type="entry name" value="Hpt"/>
    <property type="match status" value="1"/>
</dbReference>
<organism evidence="16 17">
    <name type="scientific">Rapidithrix thailandica</name>
    <dbReference type="NCBI Taxonomy" id="413964"/>
    <lineage>
        <taxon>Bacteria</taxon>
        <taxon>Pseudomonadati</taxon>
        <taxon>Bacteroidota</taxon>
        <taxon>Cytophagia</taxon>
        <taxon>Cytophagales</taxon>
        <taxon>Flammeovirgaceae</taxon>
        <taxon>Rapidithrix</taxon>
    </lineage>
</organism>
<sequence length="735" mass="83693">MDDFLAQFRNKFIEDALDLLHQLESDLLELETNPKSKDHIEAVFRVMHTLKGSAGMYGFGYIEEYTHHLETLYDLIRINKLLLSGEILDLTFQSVDHLQNLLKDDELAQENNQYKHKWLMEQVSEQMNREVSEVLSEEVLISDEEETDEQGVATYYIKFIVSEGLLLRGIKLPNIFSELAELGQYELVDSGTNEEEDEIWGIYLATDQGKDAIEDAFMFVMDECSIHQVSPFNLFEKEIFLENSEHFQTENTPPNERLTILEAVEKSYQSQGEDASLFEEEPQEGLKDAVIATEEAVPLEEVLINAPEGIEKPSVEEAVTPDMTKDENIRKLQEVLEENQNLINLNLDKQAASRISVDAKKLDILMYLVTELVSVQSQFESGMNAEDMSTIEEVYHQITKLTRQFRDNALEMRLVPVYDVVVRFKRLIRDLSKHLGKEVEFITQGMETELDKNTIDKLAEPLMHIIRNCLDHGIEPAEERQRKNKPEKGLIKLTAFHSGNYVFIQVQDDGAGINPEIIRNKAIEKGLIQASDKLSEKEIYELIFQPGFSTANTITEVSGRGVGMDVVKKKIMEIRGEVEVNSEIDLGTSFTIKLHQTIAILDTMLVQSEDMHCLVPIADIQTCMFLPANEIEARNHTNTLMYNNELIPFVNLREQFHLKGTNPEEVRVIILHKQGEKFALVVDKIIGNHQAVLKPLGKLFRHEKIITSASRLGDGGLAFMLDINALNQAIGQKAS</sequence>
<reference evidence="16 17" key="1">
    <citation type="submission" date="2024-04" db="EMBL/GenBank/DDBJ databases">
        <title>Novel genus in family Flammeovirgaceae.</title>
        <authorList>
            <person name="Nguyen T.H."/>
            <person name="Vuong T.Q."/>
            <person name="Le H."/>
            <person name="Kim S.-G."/>
        </authorList>
    </citation>
    <scope>NUCLEOTIDE SEQUENCE [LARGE SCALE GENOMIC DNA]</scope>
    <source>
        <strain evidence="16 17">JCM 23209</strain>
    </source>
</reference>
<evidence type="ECO:0000256" key="2">
    <source>
        <dbReference type="ARBA" id="ARBA00012438"/>
    </source>
</evidence>
<dbReference type="EC" id="2.7.13.3" evidence="2"/>
<dbReference type="PROSITE" id="PS50894">
    <property type="entry name" value="HPT"/>
    <property type="match status" value="1"/>
</dbReference>
<dbReference type="SUPFAM" id="SSF47226">
    <property type="entry name" value="Histidine-containing phosphotransfer domain, HPT domain"/>
    <property type="match status" value="1"/>
</dbReference>
<dbReference type="InterPro" id="IPR051315">
    <property type="entry name" value="Bact_Chemotaxis_CheA"/>
</dbReference>
<dbReference type="InterPro" id="IPR036097">
    <property type="entry name" value="HisK_dim/P_sf"/>
</dbReference>
<keyword evidence="4" id="KW-0145">Chemotaxis</keyword>
<evidence type="ECO:0000313" key="16">
    <source>
        <dbReference type="EMBL" id="MEN7550746.1"/>
    </source>
</evidence>
<gene>
    <name evidence="16" type="ORF">AAG747_22690</name>
</gene>
<dbReference type="RefSeq" id="WP_346823528.1">
    <property type="nucleotide sequence ID" value="NZ_JBDKWZ010000016.1"/>
</dbReference>
<dbReference type="GO" id="GO:0005524">
    <property type="term" value="F:ATP binding"/>
    <property type="evidence" value="ECO:0007669"/>
    <property type="project" value="UniProtKB-KW"/>
</dbReference>
<name>A0AAW9SJ75_9BACT</name>
<dbReference type="InterPro" id="IPR004105">
    <property type="entry name" value="CheA-like_dim"/>
</dbReference>
<evidence type="ECO:0000256" key="4">
    <source>
        <dbReference type="ARBA" id="ARBA00022500"/>
    </source>
</evidence>
<dbReference type="InterPro" id="IPR036890">
    <property type="entry name" value="HATPase_C_sf"/>
</dbReference>
<dbReference type="EMBL" id="JBDKWZ010000016">
    <property type="protein sequence ID" value="MEN7550746.1"/>
    <property type="molecule type" value="Genomic_DNA"/>
</dbReference>
<dbReference type="InterPro" id="IPR005467">
    <property type="entry name" value="His_kinase_dom"/>
</dbReference>
<keyword evidence="5 12" id="KW-0597">Phosphoprotein</keyword>
<evidence type="ECO:0000259" key="13">
    <source>
        <dbReference type="PROSITE" id="PS50109"/>
    </source>
</evidence>
<dbReference type="Gene3D" id="3.30.565.10">
    <property type="entry name" value="Histidine kinase-like ATPase, C-terminal domain"/>
    <property type="match status" value="1"/>
</dbReference>
<evidence type="ECO:0000256" key="3">
    <source>
        <dbReference type="ARBA" id="ARBA00021495"/>
    </source>
</evidence>
<dbReference type="InterPro" id="IPR004358">
    <property type="entry name" value="Sig_transdc_His_kin-like_C"/>
</dbReference>
<evidence type="ECO:0000256" key="8">
    <source>
        <dbReference type="ARBA" id="ARBA00022777"/>
    </source>
</evidence>
<dbReference type="SMART" id="SM01231">
    <property type="entry name" value="H-kinase_dim"/>
    <property type="match status" value="1"/>
</dbReference>
<feature type="domain" description="CheW-like" evidence="14">
    <location>
        <begin position="600"/>
        <end position="732"/>
    </location>
</feature>
<dbReference type="PRINTS" id="PR00344">
    <property type="entry name" value="BCTRLSENSOR"/>
</dbReference>
<evidence type="ECO:0000256" key="6">
    <source>
        <dbReference type="ARBA" id="ARBA00022679"/>
    </source>
</evidence>
<keyword evidence="10" id="KW-0902">Two-component regulatory system</keyword>
<dbReference type="SMART" id="SM00387">
    <property type="entry name" value="HATPase_c"/>
    <property type="match status" value="1"/>
</dbReference>
<dbReference type="Pfam" id="PF02518">
    <property type="entry name" value="HATPase_c"/>
    <property type="match status" value="1"/>
</dbReference>
<keyword evidence="9" id="KW-0067">ATP-binding</keyword>
<feature type="modified residue" description="Phosphohistidine" evidence="12">
    <location>
        <position position="48"/>
    </location>
</feature>
<dbReference type="Gene3D" id="1.20.120.160">
    <property type="entry name" value="HPT domain"/>
    <property type="match status" value="1"/>
</dbReference>
<dbReference type="GO" id="GO:0006935">
    <property type="term" value="P:chemotaxis"/>
    <property type="evidence" value="ECO:0007669"/>
    <property type="project" value="UniProtKB-KW"/>
</dbReference>
<dbReference type="AlphaFoldDB" id="A0AAW9SJ75"/>
<evidence type="ECO:0000256" key="9">
    <source>
        <dbReference type="ARBA" id="ARBA00022840"/>
    </source>
</evidence>
<dbReference type="InterPro" id="IPR037006">
    <property type="entry name" value="CheA-like_homodim_sf"/>
</dbReference>
<keyword evidence="7" id="KW-0547">Nucleotide-binding</keyword>
<evidence type="ECO:0000256" key="1">
    <source>
        <dbReference type="ARBA" id="ARBA00000085"/>
    </source>
</evidence>
<dbReference type="PANTHER" id="PTHR43395:SF10">
    <property type="entry name" value="CHEMOTAXIS PROTEIN CHEA"/>
    <property type="match status" value="1"/>
</dbReference>
<dbReference type="FunFam" id="3.30.565.10:FF:000016">
    <property type="entry name" value="Chemotaxis protein CheA, putative"/>
    <property type="match status" value="1"/>
</dbReference>
<dbReference type="Proteomes" id="UP001403385">
    <property type="component" value="Unassembled WGS sequence"/>
</dbReference>
<dbReference type="InterPro" id="IPR002545">
    <property type="entry name" value="CheW-lke_dom"/>
</dbReference>
<comment type="caution">
    <text evidence="16">The sequence shown here is derived from an EMBL/GenBank/DDBJ whole genome shotgun (WGS) entry which is preliminary data.</text>
</comment>
<dbReference type="Gene3D" id="1.10.287.560">
    <property type="entry name" value="Histidine kinase CheA-like, homodimeric domain"/>
    <property type="match status" value="1"/>
</dbReference>
<dbReference type="CDD" id="cd00088">
    <property type="entry name" value="HPT"/>
    <property type="match status" value="1"/>
</dbReference>
<accession>A0AAW9SJ75</accession>
<keyword evidence="8" id="KW-0418">Kinase</keyword>
<evidence type="ECO:0000259" key="14">
    <source>
        <dbReference type="PROSITE" id="PS50851"/>
    </source>
</evidence>
<dbReference type="PROSITE" id="PS50109">
    <property type="entry name" value="HIS_KIN"/>
    <property type="match status" value="1"/>
</dbReference>
<protein>
    <recommendedName>
        <fullName evidence="3">Chemotaxis protein CheA</fullName>
        <ecNumber evidence="2">2.7.13.3</ecNumber>
    </recommendedName>
</protein>
<dbReference type="Pfam" id="PF01584">
    <property type="entry name" value="CheW"/>
    <property type="match status" value="1"/>
</dbReference>
<dbReference type="Pfam" id="PF02895">
    <property type="entry name" value="H-kinase_dim"/>
    <property type="match status" value="1"/>
</dbReference>
<dbReference type="GO" id="GO:0000155">
    <property type="term" value="F:phosphorelay sensor kinase activity"/>
    <property type="evidence" value="ECO:0007669"/>
    <property type="project" value="InterPro"/>
</dbReference>
<evidence type="ECO:0000256" key="12">
    <source>
        <dbReference type="PROSITE-ProRule" id="PRU00110"/>
    </source>
</evidence>
<comment type="function">
    <text evidence="11">Involved in the transmission of sensory signals from the chemoreceptors to the flagellar motors. CheA is autophosphorylated; it can transfer its phosphate group to either CheB or CheY.</text>
</comment>
<evidence type="ECO:0000259" key="15">
    <source>
        <dbReference type="PROSITE" id="PS50894"/>
    </source>
</evidence>
<dbReference type="SUPFAM" id="SSF55874">
    <property type="entry name" value="ATPase domain of HSP90 chaperone/DNA topoisomerase II/histidine kinase"/>
    <property type="match status" value="1"/>
</dbReference>
<dbReference type="CDD" id="cd16916">
    <property type="entry name" value="HATPase_CheA-like"/>
    <property type="match status" value="1"/>
</dbReference>
<evidence type="ECO:0000313" key="17">
    <source>
        <dbReference type="Proteomes" id="UP001403385"/>
    </source>
</evidence>
<dbReference type="SUPFAM" id="SSF47384">
    <property type="entry name" value="Homodimeric domain of signal transducing histidine kinase"/>
    <property type="match status" value="1"/>
</dbReference>
<dbReference type="SMART" id="SM00073">
    <property type="entry name" value="HPT"/>
    <property type="match status" value="1"/>
</dbReference>
<keyword evidence="17" id="KW-1185">Reference proteome</keyword>
<feature type="domain" description="Histidine kinase" evidence="13">
    <location>
        <begin position="363"/>
        <end position="598"/>
    </location>
</feature>
<dbReference type="PANTHER" id="PTHR43395">
    <property type="entry name" value="SENSOR HISTIDINE KINASE CHEA"/>
    <property type="match status" value="1"/>
</dbReference>
<dbReference type="SUPFAM" id="SSF50341">
    <property type="entry name" value="CheW-like"/>
    <property type="match status" value="1"/>
</dbReference>
<feature type="domain" description="HPt" evidence="15">
    <location>
        <begin position="1"/>
        <end position="105"/>
    </location>
</feature>
<dbReference type="PROSITE" id="PS50851">
    <property type="entry name" value="CHEW"/>
    <property type="match status" value="1"/>
</dbReference>
<dbReference type="InterPro" id="IPR036641">
    <property type="entry name" value="HPT_dom_sf"/>
</dbReference>
<keyword evidence="6 16" id="KW-0808">Transferase</keyword>
<dbReference type="Gene3D" id="2.30.30.40">
    <property type="entry name" value="SH3 Domains"/>
    <property type="match status" value="1"/>
</dbReference>
<evidence type="ECO:0000256" key="5">
    <source>
        <dbReference type="ARBA" id="ARBA00022553"/>
    </source>
</evidence>
<evidence type="ECO:0000256" key="11">
    <source>
        <dbReference type="ARBA" id="ARBA00035100"/>
    </source>
</evidence>
<dbReference type="InterPro" id="IPR003594">
    <property type="entry name" value="HATPase_dom"/>
</dbReference>
<proteinExistence type="predicted"/>
<comment type="catalytic activity">
    <reaction evidence="1">
        <text>ATP + protein L-histidine = ADP + protein N-phospho-L-histidine.</text>
        <dbReference type="EC" id="2.7.13.3"/>
    </reaction>
</comment>
<dbReference type="InterPro" id="IPR036061">
    <property type="entry name" value="CheW-like_dom_sf"/>
</dbReference>